<feature type="repeat" description="PPR" evidence="3">
    <location>
        <begin position="435"/>
        <end position="469"/>
    </location>
</feature>
<dbReference type="PANTHER" id="PTHR47447:SF21">
    <property type="entry name" value="PENTACOTRIPEPTIDE-REPEAT REGION OF PRORP DOMAIN-CONTAINING PROTEIN"/>
    <property type="match status" value="1"/>
</dbReference>
<gene>
    <name evidence="4" type="ORF">OSB04_022221</name>
</gene>
<dbReference type="PROSITE" id="PS51375">
    <property type="entry name" value="PPR"/>
    <property type="match status" value="6"/>
</dbReference>
<feature type="repeat" description="PPR" evidence="3">
    <location>
        <begin position="187"/>
        <end position="221"/>
    </location>
</feature>
<evidence type="ECO:0000256" key="3">
    <source>
        <dbReference type="PROSITE-ProRule" id="PRU00708"/>
    </source>
</evidence>
<dbReference type="InterPro" id="IPR002885">
    <property type="entry name" value="PPR_rpt"/>
</dbReference>
<dbReference type="EMBL" id="JARYMX010000005">
    <property type="protein sequence ID" value="KAJ9549678.1"/>
    <property type="molecule type" value="Genomic_DNA"/>
</dbReference>
<feature type="repeat" description="PPR" evidence="3">
    <location>
        <begin position="365"/>
        <end position="399"/>
    </location>
</feature>
<sequence>MAISISSDFSLASMNKTHKRPIFNPSKISPILLYLSPLTSPSRILIPKSSSSSYQPPILDESSVAEFDVGLQDFQDSSEPESENPNDLICNLFKDPKTEEKGFVRYQKAKRSSDFIPSRSTLHHLIRYSTRLQDWNSIWSISEDFRKFNVYPDASSCSRLIGNCIRARRFKLANNLLDILKFEKEVAVFTFNAAMRTYNKLHMYSSAVNVFGIMKSSGVELDAESYGHAMEAYLKMGKNNSVVSLFKEFESSEIEWTSFCTQIYRVLCESLGKSRRPDEALYFFREMTKKGFPEDPSFYGSLISSFVSIRDVKSAEELLLEAEGKKMLRDPSVFLKLVLMYIELGSIDKTLNIVASMKRMNVRVSDCIFCAIVNSYSKKKGPSAAAKVYEDLVSEGCVPGQVTYASVLNVYCRNGLYEKAENVFREMNDKGFDRCVVAYASMIAMYGKTNRIRDAMRLVARMKEKGIEPNVWIYNSLLDMHGKVLNLRQVEKIWKEMKRRKVAADKVSYTSVIGAYSKAREFEACIQYYNEYRLNGGVIDRAMAGIMVGVYSKMSRVDELVKLLQDMKAEGTRLDARLYRSSLNALRDAGVQIQPKCNDFFPQFRQQSATLEMLLIFQLELGFLFVDPFDNLITGCGCRAFSFWGKWNGFTIGGGDPTGSPVVCLYWGRKYGVCACVVWKIKAVPKAICVCRTLLRRNSSQGLELSSGEILATASAGAGFDEILLDVSDQFLYTEKKIAAAGRSSFLLPE</sequence>
<evidence type="ECO:0000313" key="5">
    <source>
        <dbReference type="Proteomes" id="UP001172457"/>
    </source>
</evidence>
<dbReference type="AlphaFoldDB" id="A0AA38T3H6"/>
<comment type="similarity">
    <text evidence="1">Belongs to the PPR family. P subfamily.</text>
</comment>
<keyword evidence="5" id="KW-1185">Reference proteome</keyword>
<evidence type="ECO:0000313" key="4">
    <source>
        <dbReference type="EMBL" id="KAJ9549678.1"/>
    </source>
</evidence>
<dbReference type="Pfam" id="PF01535">
    <property type="entry name" value="PPR"/>
    <property type="match status" value="5"/>
</dbReference>
<feature type="repeat" description="PPR" evidence="3">
    <location>
        <begin position="260"/>
        <end position="294"/>
    </location>
</feature>
<dbReference type="Gene3D" id="1.25.40.10">
    <property type="entry name" value="Tetratricopeptide repeat domain"/>
    <property type="match status" value="4"/>
</dbReference>
<proteinExistence type="inferred from homology"/>
<accession>A0AA38T3H6</accession>
<evidence type="ECO:0000256" key="2">
    <source>
        <dbReference type="ARBA" id="ARBA00022737"/>
    </source>
</evidence>
<organism evidence="4 5">
    <name type="scientific">Centaurea solstitialis</name>
    <name type="common">yellow star-thistle</name>
    <dbReference type="NCBI Taxonomy" id="347529"/>
    <lineage>
        <taxon>Eukaryota</taxon>
        <taxon>Viridiplantae</taxon>
        <taxon>Streptophyta</taxon>
        <taxon>Embryophyta</taxon>
        <taxon>Tracheophyta</taxon>
        <taxon>Spermatophyta</taxon>
        <taxon>Magnoliopsida</taxon>
        <taxon>eudicotyledons</taxon>
        <taxon>Gunneridae</taxon>
        <taxon>Pentapetalae</taxon>
        <taxon>asterids</taxon>
        <taxon>campanulids</taxon>
        <taxon>Asterales</taxon>
        <taxon>Asteraceae</taxon>
        <taxon>Carduoideae</taxon>
        <taxon>Cardueae</taxon>
        <taxon>Centaureinae</taxon>
        <taxon>Centaurea</taxon>
    </lineage>
</organism>
<dbReference type="NCBIfam" id="TIGR00756">
    <property type="entry name" value="PPR"/>
    <property type="match status" value="5"/>
</dbReference>
<dbReference type="Pfam" id="PF13812">
    <property type="entry name" value="PPR_3"/>
    <property type="match status" value="2"/>
</dbReference>
<dbReference type="PANTHER" id="PTHR47447">
    <property type="entry name" value="OS03G0856100 PROTEIN"/>
    <property type="match status" value="1"/>
</dbReference>
<protein>
    <recommendedName>
        <fullName evidence="6">Pentatricopeptide repeat-containing protein</fullName>
    </recommendedName>
</protein>
<feature type="repeat" description="PPR" evidence="3">
    <location>
        <begin position="400"/>
        <end position="434"/>
    </location>
</feature>
<dbReference type="InterPro" id="IPR011990">
    <property type="entry name" value="TPR-like_helical_dom_sf"/>
</dbReference>
<dbReference type="Proteomes" id="UP001172457">
    <property type="component" value="Chromosome 5"/>
</dbReference>
<evidence type="ECO:0008006" key="6">
    <source>
        <dbReference type="Google" id="ProtNLM"/>
    </source>
</evidence>
<name>A0AA38T3H6_9ASTR</name>
<keyword evidence="2" id="KW-0677">Repeat</keyword>
<reference evidence="4" key="1">
    <citation type="submission" date="2023-03" db="EMBL/GenBank/DDBJ databases">
        <title>Chromosome-scale reference genome and RAD-based genetic map of yellow starthistle (Centaurea solstitialis) reveal putative structural variation and QTLs associated with invader traits.</title>
        <authorList>
            <person name="Reatini B."/>
            <person name="Cang F.A."/>
            <person name="Jiang Q."/>
            <person name="Mckibben M.T.W."/>
            <person name="Barker M.S."/>
            <person name="Rieseberg L.H."/>
            <person name="Dlugosch K.M."/>
        </authorList>
    </citation>
    <scope>NUCLEOTIDE SEQUENCE</scope>
    <source>
        <strain evidence="4">CAN-66</strain>
        <tissue evidence="4">Leaf</tissue>
    </source>
</reference>
<comment type="caution">
    <text evidence="4">The sequence shown here is derived from an EMBL/GenBank/DDBJ whole genome shotgun (WGS) entry which is preliminary data.</text>
</comment>
<evidence type="ECO:0000256" key="1">
    <source>
        <dbReference type="ARBA" id="ARBA00007626"/>
    </source>
</evidence>
<feature type="repeat" description="PPR" evidence="3">
    <location>
        <begin position="470"/>
        <end position="504"/>
    </location>
</feature>